<dbReference type="Gene3D" id="3.40.30.10">
    <property type="entry name" value="Glutaredoxin"/>
    <property type="match status" value="1"/>
</dbReference>
<evidence type="ECO:0000256" key="6">
    <source>
        <dbReference type="SAM" id="SignalP"/>
    </source>
</evidence>
<dbReference type="PANTHER" id="PTHR11592:SF134">
    <property type="entry name" value="PHOSPHOLIPID HYDROPEROXIDE GLUTATHIONE PEROXIDASE"/>
    <property type="match status" value="1"/>
</dbReference>
<sequence>MKLVVLILAAMMINHSADNVHQFTFTAIDGKQVNLSEFKGKKLLLVNTASECGFTKQYAGLQELSEKYADKVVVIGFPANNFGGQEPGSNVEIQGFCEKNFGVTFLLAEKSSVKGDDISPLFKYLTTTENVDFAGDIKWNFEKFLIDEKGNLIHRFRSKTEPLSDELISKL</sequence>
<dbReference type="RefSeq" id="WP_188508206.1">
    <property type="nucleotide sequence ID" value="NZ_BMER01000006.1"/>
</dbReference>
<dbReference type="PANTHER" id="PTHR11592">
    <property type="entry name" value="GLUTATHIONE PEROXIDASE"/>
    <property type="match status" value="1"/>
</dbReference>
<dbReference type="InterPro" id="IPR036249">
    <property type="entry name" value="Thioredoxin-like_sf"/>
</dbReference>
<feature type="chain" id="PRO_5036926705" description="Glutathione peroxidase" evidence="6">
    <location>
        <begin position="18"/>
        <end position="171"/>
    </location>
</feature>
<evidence type="ECO:0000313" key="8">
    <source>
        <dbReference type="EMBL" id="GGH02441.1"/>
    </source>
</evidence>
<comment type="similarity">
    <text evidence="1 5">Belongs to the glutathione peroxidase family.</text>
</comment>
<evidence type="ECO:0000256" key="5">
    <source>
        <dbReference type="RuleBase" id="RU000499"/>
    </source>
</evidence>
<dbReference type="AlphaFoldDB" id="A0A917MF27"/>
<dbReference type="EMBL" id="BMER01000006">
    <property type="protein sequence ID" value="GGH02441.1"/>
    <property type="molecule type" value="Genomic_DNA"/>
</dbReference>
<proteinExistence type="inferred from homology"/>
<keyword evidence="6" id="KW-0732">Signal</keyword>
<evidence type="ECO:0000256" key="2">
    <source>
        <dbReference type="ARBA" id="ARBA00022559"/>
    </source>
</evidence>
<reference evidence="8" key="2">
    <citation type="submission" date="2020-09" db="EMBL/GenBank/DDBJ databases">
        <authorList>
            <person name="Sun Q."/>
            <person name="Zhou Y."/>
        </authorList>
    </citation>
    <scope>NUCLEOTIDE SEQUENCE</scope>
    <source>
        <strain evidence="8">CGMCC 1.12195</strain>
    </source>
</reference>
<feature type="active site" evidence="4">
    <location>
        <position position="52"/>
    </location>
</feature>
<keyword evidence="9" id="KW-1185">Reference proteome</keyword>
<evidence type="ECO:0000259" key="7">
    <source>
        <dbReference type="PROSITE" id="PS51352"/>
    </source>
</evidence>
<name>A0A917MF27_9SPHI</name>
<dbReference type="PROSITE" id="PS00460">
    <property type="entry name" value="GLUTATHIONE_PEROXID_1"/>
    <property type="match status" value="1"/>
</dbReference>
<keyword evidence="2 5" id="KW-0575">Peroxidase</keyword>
<dbReference type="InterPro" id="IPR013766">
    <property type="entry name" value="Thioredoxin_domain"/>
</dbReference>
<dbReference type="Pfam" id="PF00255">
    <property type="entry name" value="GSHPx"/>
    <property type="match status" value="1"/>
</dbReference>
<feature type="domain" description="Thioredoxin" evidence="7">
    <location>
        <begin position="14"/>
        <end position="171"/>
    </location>
</feature>
<dbReference type="SUPFAM" id="SSF52833">
    <property type="entry name" value="Thioredoxin-like"/>
    <property type="match status" value="1"/>
</dbReference>
<dbReference type="InterPro" id="IPR000889">
    <property type="entry name" value="Glutathione_peroxidase"/>
</dbReference>
<dbReference type="PRINTS" id="PR01011">
    <property type="entry name" value="GLUTPROXDASE"/>
</dbReference>
<feature type="signal peptide" evidence="6">
    <location>
        <begin position="1"/>
        <end position="17"/>
    </location>
</feature>
<dbReference type="GO" id="GO:0004601">
    <property type="term" value="F:peroxidase activity"/>
    <property type="evidence" value="ECO:0007669"/>
    <property type="project" value="UniProtKB-KW"/>
</dbReference>
<dbReference type="PROSITE" id="PS51352">
    <property type="entry name" value="THIOREDOXIN_2"/>
    <property type="match status" value="1"/>
</dbReference>
<reference evidence="8" key="1">
    <citation type="journal article" date="2014" name="Int. J. Syst. Evol. Microbiol.">
        <title>Complete genome sequence of Corynebacterium casei LMG S-19264T (=DSM 44701T), isolated from a smear-ripened cheese.</title>
        <authorList>
            <consortium name="US DOE Joint Genome Institute (JGI-PGF)"/>
            <person name="Walter F."/>
            <person name="Albersmeier A."/>
            <person name="Kalinowski J."/>
            <person name="Ruckert C."/>
        </authorList>
    </citation>
    <scope>NUCLEOTIDE SEQUENCE</scope>
    <source>
        <strain evidence="8">CGMCC 1.12195</strain>
    </source>
</reference>
<accession>A0A917MF27</accession>
<dbReference type="PROSITE" id="PS51355">
    <property type="entry name" value="GLUTATHIONE_PEROXID_3"/>
    <property type="match status" value="1"/>
</dbReference>
<dbReference type="InterPro" id="IPR029759">
    <property type="entry name" value="GPX_AS"/>
</dbReference>
<dbReference type="CDD" id="cd00340">
    <property type="entry name" value="GSH_Peroxidase"/>
    <property type="match status" value="1"/>
</dbReference>
<dbReference type="GO" id="GO:0006979">
    <property type="term" value="P:response to oxidative stress"/>
    <property type="evidence" value="ECO:0007669"/>
    <property type="project" value="InterPro"/>
</dbReference>
<evidence type="ECO:0000256" key="3">
    <source>
        <dbReference type="ARBA" id="ARBA00023002"/>
    </source>
</evidence>
<protein>
    <recommendedName>
        <fullName evidence="5">Glutathione peroxidase</fullName>
    </recommendedName>
</protein>
<comment type="caution">
    <text evidence="8">The sequence shown here is derived from an EMBL/GenBank/DDBJ whole genome shotgun (WGS) entry which is preliminary data.</text>
</comment>
<dbReference type="PIRSF" id="PIRSF000303">
    <property type="entry name" value="Glutathion_perox"/>
    <property type="match status" value="1"/>
</dbReference>
<dbReference type="Proteomes" id="UP000660862">
    <property type="component" value="Unassembled WGS sequence"/>
</dbReference>
<organism evidence="8 9">
    <name type="scientific">Parapedobacter pyrenivorans</name>
    <dbReference type="NCBI Taxonomy" id="1305674"/>
    <lineage>
        <taxon>Bacteria</taxon>
        <taxon>Pseudomonadati</taxon>
        <taxon>Bacteroidota</taxon>
        <taxon>Sphingobacteriia</taxon>
        <taxon>Sphingobacteriales</taxon>
        <taxon>Sphingobacteriaceae</taxon>
        <taxon>Parapedobacter</taxon>
    </lineage>
</organism>
<evidence type="ECO:0000256" key="1">
    <source>
        <dbReference type="ARBA" id="ARBA00006926"/>
    </source>
</evidence>
<evidence type="ECO:0000256" key="4">
    <source>
        <dbReference type="PIRSR" id="PIRSR000303-1"/>
    </source>
</evidence>
<keyword evidence="3 5" id="KW-0560">Oxidoreductase</keyword>
<evidence type="ECO:0000313" key="9">
    <source>
        <dbReference type="Proteomes" id="UP000660862"/>
    </source>
</evidence>
<gene>
    <name evidence="8" type="ORF">GCM10007415_43250</name>
</gene>